<feature type="compositionally biased region" description="Low complexity" evidence="6">
    <location>
        <begin position="191"/>
        <end position="219"/>
    </location>
</feature>
<protein>
    <submittedName>
        <fullName evidence="9">Cytochrome b/b6 domain-containing protein</fullName>
    </submittedName>
</protein>
<name>A0ABS9SUV8_9ACTN</name>
<evidence type="ECO:0000256" key="3">
    <source>
        <dbReference type="ARBA" id="ARBA00022692"/>
    </source>
</evidence>
<organism evidence="9 10">
    <name type="scientific">Streptomyces marispadix</name>
    <dbReference type="NCBI Taxonomy" id="2922868"/>
    <lineage>
        <taxon>Bacteria</taxon>
        <taxon>Bacillati</taxon>
        <taxon>Actinomycetota</taxon>
        <taxon>Actinomycetes</taxon>
        <taxon>Kitasatosporales</taxon>
        <taxon>Streptomycetaceae</taxon>
        <taxon>Streptomyces</taxon>
    </lineage>
</organism>
<evidence type="ECO:0000313" key="9">
    <source>
        <dbReference type="EMBL" id="MCH6160060.1"/>
    </source>
</evidence>
<reference evidence="9" key="1">
    <citation type="submission" date="2022-03" db="EMBL/GenBank/DDBJ databases">
        <authorList>
            <person name="Santos J.D.N."/>
            <person name="Kallscheuer N."/>
            <person name="Jogler C."/>
            <person name="Lage O.M."/>
        </authorList>
    </citation>
    <scope>NUCLEOTIDE SEQUENCE</scope>
    <source>
        <strain evidence="9">M600PL45_2</strain>
    </source>
</reference>
<keyword evidence="5 7" id="KW-0472">Membrane</keyword>
<dbReference type="SUPFAM" id="SSF81342">
    <property type="entry name" value="Transmembrane di-heme cytochromes"/>
    <property type="match status" value="1"/>
</dbReference>
<keyword evidence="4 7" id="KW-1133">Transmembrane helix</keyword>
<sequence>MTVCVATALCLYVPGLAQLAGRRALLVTLHEWSGLLLPAPLLLGLASRALRADLRRLDRFGPHDRRWLRRAWRARRPSPPLGEDWGRDAGKFNAGQKVFAAWIAGAVLVMAGTGLLMWFTGLAPLEWRTSATFVHDWLALAVGLVLVAHVWMAAAHPEARRAMRTGRADRDWSRREHALWEPEPVPEEPVEAGAEARTAGGADRLRSPRSPQSPESPSSTEHPGQSRAER</sequence>
<evidence type="ECO:0000256" key="5">
    <source>
        <dbReference type="ARBA" id="ARBA00023136"/>
    </source>
</evidence>
<keyword evidence="2" id="KW-1003">Cell membrane</keyword>
<feature type="transmembrane region" description="Helical" evidence="7">
    <location>
        <begin position="99"/>
        <end position="125"/>
    </location>
</feature>
<keyword evidence="10" id="KW-1185">Reference proteome</keyword>
<evidence type="ECO:0000256" key="1">
    <source>
        <dbReference type="ARBA" id="ARBA00004651"/>
    </source>
</evidence>
<evidence type="ECO:0000256" key="4">
    <source>
        <dbReference type="ARBA" id="ARBA00022989"/>
    </source>
</evidence>
<gene>
    <name evidence="9" type="ORF">MMA15_06385</name>
</gene>
<dbReference type="EMBL" id="JAKWJU010000002">
    <property type="protein sequence ID" value="MCH6160060.1"/>
    <property type="molecule type" value="Genomic_DNA"/>
</dbReference>
<dbReference type="InterPro" id="IPR011577">
    <property type="entry name" value="Cyt_b561_bac/Ni-Hgenase"/>
</dbReference>
<evidence type="ECO:0000259" key="8">
    <source>
        <dbReference type="Pfam" id="PF01292"/>
    </source>
</evidence>
<comment type="subcellular location">
    <subcellularLocation>
        <location evidence="1">Cell membrane</location>
        <topology evidence="1">Multi-pass membrane protein</topology>
    </subcellularLocation>
</comment>
<comment type="caution">
    <text evidence="9">The sequence shown here is derived from an EMBL/GenBank/DDBJ whole genome shotgun (WGS) entry which is preliminary data.</text>
</comment>
<dbReference type="RefSeq" id="WP_241063036.1">
    <property type="nucleotide sequence ID" value="NZ_JAKWJU010000002.1"/>
</dbReference>
<evidence type="ECO:0000256" key="6">
    <source>
        <dbReference type="SAM" id="MobiDB-lite"/>
    </source>
</evidence>
<feature type="region of interest" description="Disordered" evidence="6">
    <location>
        <begin position="174"/>
        <end position="230"/>
    </location>
</feature>
<accession>A0ABS9SUV8</accession>
<feature type="domain" description="Cytochrome b561 bacterial/Ni-hydrogenase" evidence="8">
    <location>
        <begin position="15"/>
        <end position="161"/>
    </location>
</feature>
<reference evidence="9" key="2">
    <citation type="journal article" date="2023" name="Int. J. Syst. Evol. Microbiol.">
        <title>Streptomyces marispadix sp. nov., isolated from marine beach sediment of the Northern Coast of Portugal.</title>
        <authorList>
            <person name="dos Santos J.D.N."/>
            <person name="Vitorino I.R."/>
            <person name="Kallscheuer N."/>
            <person name="Srivastava A."/>
            <person name="Krautwurst S."/>
            <person name="Marz M."/>
            <person name="Jogler C."/>
            <person name="Lobo Da Cunha A."/>
            <person name="Catita J."/>
            <person name="Goncalves H."/>
            <person name="Gonzalez I."/>
            <person name="Reyes F."/>
            <person name="Lage O.M."/>
        </authorList>
    </citation>
    <scope>NUCLEOTIDE SEQUENCE</scope>
    <source>
        <strain evidence="9">M600PL45_2</strain>
    </source>
</reference>
<evidence type="ECO:0000313" key="10">
    <source>
        <dbReference type="Proteomes" id="UP001166784"/>
    </source>
</evidence>
<feature type="transmembrane region" description="Helical" evidence="7">
    <location>
        <begin position="137"/>
        <end position="154"/>
    </location>
</feature>
<keyword evidence="3 7" id="KW-0812">Transmembrane</keyword>
<dbReference type="Gene3D" id="1.20.950.20">
    <property type="entry name" value="Transmembrane di-heme cytochromes, Chain C"/>
    <property type="match status" value="1"/>
</dbReference>
<dbReference type="Proteomes" id="UP001166784">
    <property type="component" value="Unassembled WGS sequence"/>
</dbReference>
<proteinExistence type="predicted"/>
<evidence type="ECO:0000256" key="7">
    <source>
        <dbReference type="SAM" id="Phobius"/>
    </source>
</evidence>
<dbReference type="InterPro" id="IPR016174">
    <property type="entry name" value="Di-haem_cyt_TM"/>
</dbReference>
<dbReference type="Pfam" id="PF01292">
    <property type="entry name" value="Ni_hydr_CYTB"/>
    <property type="match status" value="1"/>
</dbReference>
<evidence type="ECO:0000256" key="2">
    <source>
        <dbReference type="ARBA" id="ARBA00022475"/>
    </source>
</evidence>